<comment type="caution">
    <text evidence="3">The sequence shown here is derived from an EMBL/GenBank/DDBJ whole genome shotgun (WGS) entry which is preliminary data.</text>
</comment>
<gene>
    <name evidence="3" type="ORF">ST47_g876</name>
</gene>
<accession>A0A163LP91</accession>
<feature type="region of interest" description="Disordered" evidence="1">
    <location>
        <begin position="301"/>
        <end position="359"/>
    </location>
</feature>
<feature type="transmembrane region" description="Helical" evidence="2">
    <location>
        <begin position="239"/>
        <end position="260"/>
    </location>
</feature>
<evidence type="ECO:0000313" key="3">
    <source>
        <dbReference type="EMBL" id="KZM27979.1"/>
    </source>
</evidence>
<keyword evidence="4" id="KW-1185">Reference proteome</keyword>
<feature type="transmembrane region" description="Helical" evidence="2">
    <location>
        <begin position="111"/>
        <end position="132"/>
    </location>
</feature>
<organism evidence="3 4">
    <name type="scientific">Didymella rabiei</name>
    <name type="common">Chickpea ascochyta blight fungus</name>
    <name type="synonym">Mycosphaerella rabiei</name>
    <dbReference type="NCBI Taxonomy" id="5454"/>
    <lineage>
        <taxon>Eukaryota</taxon>
        <taxon>Fungi</taxon>
        <taxon>Dikarya</taxon>
        <taxon>Ascomycota</taxon>
        <taxon>Pezizomycotina</taxon>
        <taxon>Dothideomycetes</taxon>
        <taxon>Pleosporomycetidae</taxon>
        <taxon>Pleosporales</taxon>
        <taxon>Pleosporineae</taxon>
        <taxon>Didymellaceae</taxon>
        <taxon>Ascochyta</taxon>
    </lineage>
</organism>
<sequence length="359" mass="39614">MNKATPRAQAIADKISTLLKPHRNVSPVVSPPAYNDDHQHRSVSLASVVSLMLLLLLSIPTLALKAYSYSFIESNAEMGFYLVNNGIQGMPESGSLVAALPHNIFRVPEKLVLIVAMLNVLLSTAHLAFIAWDWKVGRKTQTRVFRRIAMVVHIINAILVLTALVAILVSHKASSLFNYELIPNSPNAVSPSGYKYYRYDAGTFDLETWTCELESPDSIGEARKDYKAQCDIEVAGRTILVPFFLVAVAIAGVSICALVVGGRQESQSEHLWTKDVDLEMNKRNIDDKYVRVEEVELETLERPERRKNSRLSKIEEDEQEAEEVPNKTAAASESIISGVADPLPSKSKDAVARKTDGAA</sequence>
<reference evidence="3 4" key="1">
    <citation type="journal article" date="2016" name="Sci. Rep.">
        <title>Draft genome sequencing and secretome analysis of fungal phytopathogen Ascochyta rabiei provides insight into the necrotrophic effector repertoire.</title>
        <authorList>
            <person name="Verma S."/>
            <person name="Gazara R.K."/>
            <person name="Nizam S."/>
            <person name="Parween S."/>
            <person name="Chattopadhyay D."/>
            <person name="Verma P.K."/>
        </authorList>
    </citation>
    <scope>NUCLEOTIDE SEQUENCE [LARGE SCALE GENOMIC DNA]</scope>
    <source>
        <strain evidence="3 4">ArDII</strain>
    </source>
</reference>
<name>A0A163LP91_DIDRA</name>
<dbReference type="AlphaFoldDB" id="A0A163LP91"/>
<keyword evidence="2" id="KW-0472">Membrane</keyword>
<evidence type="ECO:0000313" key="4">
    <source>
        <dbReference type="Proteomes" id="UP000076837"/>
    </source>
</evidence>
<evidence type="ECO:0000256" key="1">
    <source>
        <dbReference type="SAM" id="MobiDB-lite"/>
    </source>
</evidence>
<feature type="transmembrane region" description="Helical" evidence="2">
    <location>
        <begin position="43"/>
        <end position="64"/>
    </location>
</feature>
<dbReference type="EMBL" id="JYNV01000040">
    <property type="protein sequence ID" value="KZM27979.1"/>
    <property type="molecule type" value="Genomic_DNA"/>
</dbReference>
<feature type="compositionally biased region" description="Basic and acidic residues" evidence="1">
    <location>
        <begin position="346"/>
        <end position="359"/>
    </location>
</feature>
<proteinExistence type="predicted"/>
<dbReference type="Proteomes" id="UP000076837">
    <property type="component" value="Unassembled WGS sequence"/>
</dbReference>
<keyword evidence="2" id="KW-0812">Transmembrane</keyword>
<evidence type="ECO:0000256" key="2">
    <source>
        <dbReference type="SAM" id="Phobius"/>
    </source>
</evidence>
<protein>
    <submittedName>
        <fullName evidence="3">Uncharacterized protein</fullName>
    </submittedName>
</protein>
<feature type="transmembrane region" description="Helical" evidence="2">
    <location>
        <begin position="144"/>
        <end position="169"/>
    </location>
</feature>
<keyword evidence="2" id="KW-1133">Transmembrane helix</keyword>